<reference evidence="1 2" key="1">
    <citation type="submission" date="2018-06" db="EMBL/GenBank/DDBJ databases">
        <title>Pseudomonas diversity within urban Lake Michigan freshwaters.</title>
        <authorList>
            <person name="Batrich M."/>
            <person name="Hatzopoulos T."/>
            <person name="Putonti C."/>
        </authorList>
    </citation>
    <scope>NUCLEOTIDE SEQUENCE [LARGE SCALE GENOMIC DNA]</scope>
    <source>
        <strain evidence="1 2">MB-090714</strain>
    </source>
</reference>
<sequence length="234" mass="26029">MSPELLFALALGLGLLALGQLLTRRAAQMHRATLDQLEGQCLQRSLELLRALQKHRGLGAQQDIVAVSQRNALARQLDQLWLNWPGESLELAPLHREWPLLRMRPADFEAHCQVIEVLLQVIDTLEERLASRAHGAVRGLASTCRNLEDLARLRGLAVRAANYGQCPPVLQEQMRELCRRIAAGNADQQLHSLLARLRSDLIEARQPSLGPADCFALLTPPIERLLQGTRLGHG</sequence>
<evidence type="ECO:0008006" key="3">
    <source>
        <dbReference type="Google" id="ProtNLM"/>
    </source>
</evidence>
<protein>
    <recommendedName>
        <fullName evidence="3">Nitrate/nitrite sensing protein domain-containing protein</fullName>
    </recommendedName>
</protein>
<comment type="caution">
    <text evidence="1">The sequence shown here is derived from an EMBL/GenBank/DDBJ whole genome shotgun (WGS) entry which is preliminary data.</text>
</comment>
<proteinExistence type="predicted"/>
<evidence type="ECO:0000313" key="1">
    <source>
        <dbReference type="EMBL" id="PYC27561.1"/>
    </source>
</evidence>
<dbReference type="EMBL" id="QJRX01000003">
    <property type="protein sequence ID" value="PYC27561.1"/>
    <property type="molecule type" value="Genomic_DNA"/>
</dbReference>
<evidence type="ECO:0000313" key="2">
    <source>
        <dbReference type="Proteomes" id="UP000248146"/>
    </source>
</evidence>
<name>A0A2V4L0D3_AQUAC</name>
<gene>
    <name evidence="1" type="ORF">DMO17_07440</name>
</gene>
<dbReference type="AlphaFoldDB" id="A0A2V4L0D3"/>
<dbReference type="OrthoDB" id="6116083at2"/>
<accession>A0A2V4L0D3</accession>
<organism evidence="1 2">
    <name type="scientific">Aquipseudomonas alcaligenes</name>
    <name type="common">Pseudomonas alcaligenes</name>
    <dbReference type="NCBI Taxonomy" id="43263"/>
    <lineage>
        <taxon>Bacteria</taxon>
        <taxon>Pseudomonadati</taxon>
        <taxon>Pseudomonadota</taxon>
        <taxon>Gammaproteobacteria</taxon>
        <taxon>Pseudomonadales</taxon>
        <taxon>Pseudomonadaceae</taxon>
        <taxon>Aquipseudomonas</taxon>
    </lineage>
</organism>
<dbReference type="Proteomes" id="UP000248146">
    <property type="component" value="Unassembled WGS sequence"/>
</dbReference>
<dbReference type="RefSeq" id="WP_110681859.1">
    <property type="nucleotide sequence ID" value="NZ_QJRX01000003.1"/>
</dbReference>